<dbReference type="GeneID" id="77948220"/>
<protein>
    <recommendedName>
        <fullName evidence="1">TerD domain-containing protein</fullName>
    </recommendedName>
</protein>
<dbReference type="KEGG" id="vg:77948220"/>
<dbReference type="EMBL" id="MW343794">
    <property type="protein sequence ID" value="QQG33710.1"/>
    <property type="molecule type" value="Genomic_DNA"/>
</dbReference>
<feature type="domain" description="TerD" evidence="1">
    <location>
        <begin position="1"/>
        <end position="211"/>
    </location>
</feature>
<sequence length="219" mass="23974">MALILKKNQSTDLVSDKGTPVLNLTVGANWGMISKTGDSKAAGFFNRVASALGAGETVKTAVDLDLSMVFANAKGELVDMCYYGNKRLFSGAVLHSGDDLVGDDEQNDDDNELIKFEGMKVPFDVTTVYVVLNSFRHQMFDEIPYIGISFYEGLVNKGSKGLRFAEARVEKEKEAAGKECCILAKIVRTGKGWNVTPLFDYTSDTNLRDLARTAIRKHG</sequence>
<evidence type="ECO:0000313" key="3">
    <source>
        <dbReference type="Proteomes" id="UP000595896"/>
    </source>
</evidence>
<accession>A0A7T5QXX7</accession>
<dbReference type="InterPro" id="IPR003325">
    <property type="entry name" value="TerD"/>
</dbReference>
<reference evidence="2 3" key="1">
    <citation type="submission" date="2020-12" db="EMBL/GenBank/DDBJ databases">
        <authorList>
            <person name="Luo D."/>
            <person name="Li C."/>
            <person name="Zeng H."/>
        </authorList>
    </citation>
    <scope>NUCLEOTIDE SEQUENCE [LARGE SCALE GENOMIC DNA]</scope>
</reference>
<dbReference type="InterPro" id="IPR051324">
    <property type="entry name" value="Stress/Tellurium_Resist"/>
</dbReference>
<dbReference type="CDD" id="cd06974">
    <property type="entry name" value="TerD_like"/>
    <property type="match status" value="1"/>
</dbReference>
<dbReference type="RefSeq" id="YP_010671958.1">
    <property type="nucleotide sequence ID" value="NC_070973.1"/>
</dbReference>
<name>A0A7T5QXX7_9CAUD</name>
<dbReference type="Pfam" id="PF02342">
    <property type="entry name" value="TerD"/>
    <property type="match status" value="1"/>
</dbReference>
<organism evidence="2 3">
    <name type="scientific">Cronobacter phage A24</name>
    <dbReference type="NCBI Taxonomy" id="2795745"/>
    <lineage>
        <taxon>Viruses</taxon>
        <taxon>Duplodnaviria</taxon>
        <taxon>Heunggongvirae</taxon>
        <taxon>Uroviricota</taxon>
        <taxon>Caudoviricetes</taxon>
        <taxon>Grimontviridae</taxon>
        <taxon>Crifsvirus</taxon>
        <taxon>Crifsvirus A24</taxon>
    </lineage>
</organism>
<dbReference type="PANTHER" id="PTHR32097:SF17">
    <property type="entry name" value="CAMP-BINDING PROTEIN 1-RELATED"/>
    <property type="match status" value="1"/>
</dbReference>
<proteinExistence type="predicted"/>
<dbReference type="Proteomes" id="UP000595896">
    <property type="component" value="Segment"/>
</dbReference>
<evidence type="ECO:0000313" key="2">
    <source>
        <dbReference type="EMBL" id="QQG33710.1"/>
    </source>
</evidence>
<dbReference type="PANTHER" id="PTHR32097">
    <property type="entry name" value="CAMP-BINDING PROTEIN 1-RELATED"/>
    <property type="match status" value="1"/>
</dbReference>
<keyword evidence="3" id="KW-1185">Reference proteome</keyword>
<dbReference type="Gene3D" id="2.60.60.30">
    <property type="entry name" value="sav2460 like domains"/>
    <property type="match status" value="1"/>
</dbReference>
<evidence type="ECO:0000259" key="1">
    <source>
        <dbReference type="Pfam" id="PF02342"/>
    </source>
</evidence>